<dbReference type="Pfam" id="PF07645">
    <property type="entry name" value="EGF_CA"/>
    <property type="match status" value="1"/>
</dbReference>
<protein>
    <submittedName>
        <fullName evidence="23">Wall-associated receptor kinase 2</fullName>
    </submittedName>
</protein>
<dbReference type="InterPro" id="IPR000152">
    <property type="entry name" value="EGF-type_Asp/Asn_hydroxyl_site"/>
</dbReference>
<dbReference type="STRING" id="3635.A0A1U8KBE3"/>
<organism evidence="22 23">
    <name type="scientific">Gossypium hirsutum</name>
    <name type="common">Upland cotton</name>
    <name type="synonym">Gossypium mexicanum</name>
    <dbReference type="NCBI Taxonomy" id="3635"/>
    <lineage>
        <taxon>Eukaryota</taxon>
        <taxon>Viridiplantae</taxon>
        <taxon>Streptophyta</taxon>
        <taxon>Embryophyta</taxon>
        <taxon>Tracheophyta</taxon>
        <taxon>Spermatophyta</taxon>
        <taxon>Magnoliopsida</taxon>
        <taxon>eudicotyledons</taxon>
        <taxon>Gunneridae</taxon>
        <taxon>Pentapetalae</taxon>
        <taxon>rosids</taxon>
        <taxon>malvids</taxon>
        <taxon>Malvales</taxon>
        <taxon>Malvaceae</taxon>
        <taxon>Malvoideae</taxon>
        <taxon>Gossypium</taxon>
    </lineage>
</organism>
<evidence type="ECO:0000256" key="18">
    <source>
        <dbReference type="SAM" id="Phobius"/>
    </source>
</evidence>
<dbReference type="GO" id="GO:0005524">
    <property type="term" value="F:ATP binding"/>
    <property type="evidence" value="ECO:0007669"/>
    <property type="project" value="UniProtKB-KW"/>
</dbReference>
<evidence type="ECO:0000256" key="8">
    <source>
        <dbReference type="ARBA" id="ARBA00022741"/>
    </source>
</evidence>
<sequence>MGFGCMFKELAVFLVVVTVMATSVAALPKPGCQSKCGNISIPYPFGTSNGCNISSDFFINCNTSFNPPKAFLWDDYIEVLDISLDGHLRVTNNYFIGHDCYNSSGRSLYPDIIVGFTKLAISHTRNKFTAIGCDTIAYIDAFFEPDSPHGFSKKNFSTGCLTFCGDEGDVIDGSCSSIGCCQTAIPRGLKVFYFNFSSPRNHSHVLSFNPCSYGFLVEDGAYKFHASDLWDTNFGKKNYPVILDWTIGNQTCEQAKMDPKNYACKQNSDCTVPENGPGYLCKCNPGFQGNPYLSNGCRDIDECERQKPCYEFGTCHNTPGSYNCSCPEGFEGDGRKNGTGCRPIFKPQDRESFLILVVTLGIGLSIGLLFLIAGLWGFYKRLQRRKYIKLKQKLFERNGGLLFQKKMSSNEGGLDKAKLFSSKELEIATDQFNENRILGCGGQGMVYKGMLSDGRIVAVKKSKTIDEGYLEQFINEIFILSQIDHRNIIKLLGCCLETEVPLLVYEFIPNGTLSHLIHDQNEEYPRSWDIRLRIVAEVASAISYLHSSASIPIYHRDIKSSNILLDEKFRAKVSDFGTSRSISIDQTHLTTQVLGTFGYLDPEYFQSSQFTEKSDVYSFGVVIVELLTGKMAISTFGLQEKRGLVSYFMLTMEENHLLDIVDAEIWKDGEKDEVVAVAQLAKRCLNLDGRYRPTMKEVAMELERLRARQGDCIPIDQLKQVEVVVRKSAESWDFTSFSTEHYPNCSMTSTSESDVHPLMLESSFEQDL</sequence>
<feature type="transmembrane region" description="Helical" evidence="18">
    <location>
        <begin position="353"/>
        <end position="379"/>
    </location>
</feature>
<dbReference type="AlphaFoldDB" id="A0A1U8KBE3"/>
<evidence type="ECO:0000313" key="22">
    <source>
        <dbReference type="Proteomes" id="UP000818029"/>
    </source>
</evidence>
<dbReference type="Pfam" id="PF13947">
    <property type="entry name" value="GUB_WAK_bind"/>
    <property type="match status" value="1"/>
</dbReference>
<evidence type="ECO:0000256" key="12">
    <source>
        <dbReference type="ARBA" id="ARBA00023136"/>
    </source>
</evidence>
<dbReference type="InterPro" id="IPR030934">
    <property type="entry name" value="Intein_C"/>
</dbReference>
<dbReference type="InterPro" id="IPR008271">
    <property type="entry name" value="Ser/Thr_kinase_AS"/>
</dbReference>
<evidence type="ECO:0000256" key="3">
    <source>
        <dbReference type="ARBA" id="ARBA00022536"/>
    </source>
</evidence>
<evidence type="ECO:0000256" key="2">
    <source>
        <dbReference type="ARBA" id="ARBA00022527"/>
    </source>
</evidence>
<dbReference type="GO" id="GO:0004674">
    <property type="term" value="F:protein serine/threonine kinase activity"/>
    <property type="evidence" value="ECO:0007669"/>
    <property type="project" value="UniProtKB-KW"/>
</dbReference>
<dbReference type="Gene3D" id="2.10.25.10">
    <property type="entry name" value="Laminin"/>
    <property type="match status" value="2"/>
</dbReference>
<dbReference type="SMART" id="SM00179">
    <property type="entry name" value="EGF_CA"/>
    <property type="match status" value="1"/>
</dbReference>
<dbReference type="SUPFAM" id="SSF57196">
    <property type="entry name" value="EGF/Laminin"/>
    <property type="match status" value="1"/>
</dbReference>
<gene>
    <name evidence="23" type="primary">LOC107915166</name>
</gene>
<dbReference type="PROSITE" id="PS00108">
    <property type="entry name" value="PROTEIN_KINASE_ST"/>
    <property type="match status" value="1"/>
</dbReference>
<evidence type="ECO:0000256" key="15">
    <source>
        <dbReference type="ARBA" id="ARBA00047558"/>
    </source>
</evidence>
<dbReference type="Gene3D" id="1.10.510.10">
    <property type="entry name" value="Transferase(Phosphotransferase) domain 1"/>
    <property type="match status" value="1"/>
</dbReference>
<evidence type="ECO:0000256" key="6">
    <source>
        <dbReference type="ARBA" id="ARBA00022692"/>
    </source>
</evidence>
<dbReference type="InterPro" id="IPR011009">
    <property type="entry name" value="Kinase-like_dom_sf"/>
</dbReference>
<keyword evidence="8" id="KW-0547">Nucleotide-binding</keyword>
<keyword evidence="9 23" id="KW-0418">Kinase</keyword>
<dbReference type="InterPro" id="IPR018097">
    <property type="entry name" value="EGF_Ca-bd_CS"/>
</dbReference>
<evidence type="ECO:0000256" key="10">
    <source>
        <dbReference type="ARBA" id="ARBA00022840"/>
    </source>
</evidence>
<dbReference type="SMART" id="SM00220">
    <property type="entry name" value="S_TKc"/>
    <property type="match status" value="1"/>
</dbReference>
<keyword evidence="10" id="KW-0067">ATP-binding</keyword>
<reference evidence="22" key="1">
    <citation type="journal article" date="2020" name="Nat. Genet.">
        <title>Genomic diversifications of five Gossypium allopolyploid species and their impact on cotton improvement.</title>
        <authorList>
            <person name="Chen Z.J."/>
            <person name="Sreedasyam A."/>
            <person name="Ando A."/>
            <person name="Song Q."/>
            <person name="De Santiago L.M."/>
            <person name="Hulse-Kemp A.M."/>
            <person name="Ding M."/>
            <person name="Ye W."/>
            <person name="Kirkbride R.C."/>
            <person name="Jenkins J."/>
            <person name="Plott C."/>
            <person name="Lovell J."/>
            <person name="Lin Y.M."/>
            <person name="Vaughn R."/>
            <person name="Liu B."/>
            <person name="Simpson S."/>
            <person name="Scheffler B.E."/>
            <person name="Wen L."/>
            <person name="Saski C.A."/>
            <person name="Grover C.E."/>
            <person name="Hu G."/>
            <person name="Conover J.L."/>
            <person name="Carlson J.W."/>
            <person name="Shu S."/>
            <person name="Boston L.B."/>
            <person name="Williams M."/>
            <person name="Peterson D.G."/>
            <person name="McGee K."/>
            <person name="Jones D.C."/>
            <person name="Wendel J.F."/>
            <person name="Stelly D.M."/>
            <person name="Grimwood J."/>
            <person name="Schmutz J."/>
        </authorList>
    </citation>
    <scope>NUCLEOTIDE SEQUENCE [LARGE SCALE GENOMIC DNA]</scope>
    <source>
        <strain evidence="22">cv. TM-1</strain>
    </source>
</reference>
<keyword evidence="4" id="KW-0597">Phosphoprotein</keyword>
<evidence type="ECO:0000256" key="13">
    <source>
        <dbReference type="ARBA" id="ARBA00023157"/>
    </source>
</evidence>
<evidence type="ECO:0000256" key="14">
    <source>
        <dbReference type="ARBA" id="ARBA00023180"/>
    </source>
</evidence>
<dbReference type="PANTHER" id="PTHR27005:SF515">
    <property type="entry name" value="WALL-ASSOCIATED RECEPTOR KINASE-LIKE 10-RELATED"/>
    <property type="match status" value="1"/>
</dbReference>
<evidence type="ECO:0000256" key="16">
    <source>
        <dbReference type="ARBA" id="ARBA00047951"/>
    </source>
</evidence>
<evidence type="ECO:0000259" key="20">
    <source>
        <dbReference type="PROSITE" id="PS50011"/>
    </source>
</evidence>
<dbReference type="GO" id="GO:0007166">
    <property type="term" value="P:cell surface receptor signaling pathway"/>
    <property type="evidence" value="ECO:0000318"/>
    <property type="project" value="GO_Central"/>
</dbReference>
<dbReference type="GO" id="GO:0005509">
    <property type="term" value="F:calcium ion binding"/>
    <property type="evidence" value="ECO:0007669"/>
    <property type="project" value="InterPro"/>
</dbReference>
<evidence type="ECO:0000259" key="21">
    <source>
        <dbReference type="PROSITE" id="PS50026"/>
    </source>
</evidence>
<dbReference type="SUPFAM" id="SSF56112">
    <property type="entry name" value="Protein kinase-like (PK-like)"/>
    <property type="match status" value="1"/>
</dbReference>
<dbReference type="KEGG" id="ghi:107915166"/>
<dbReference type="PROSITE" id="PS50011">
    <property type="entry name" value="PROTEIN_KINASE_DOM"/>
    <property type="match status" value="1"/>
</dbReference>
<keyword evidence="11 18" id="KW-1133">Transmembrane helix</keyword>
<dbReference type="GO" id="GO:0030247">
    <property type="term" value="F:polysaccharide binding"/>
    <property type="evidence" value="ECO:0007669"/>
    <property type="project" value="InterPro"/>
</dbReference>
<dbReference type="CDD" id="cd14066">
    <property type="entry name" value="STKc_IRAK"/>
    <property type="match status" value="1"/>
</dbReference>
<evidence type="ECO:0000256" key="17">
    <source>
        <dbReference type="PROSITE-ProRule" id="PRU00076"/>
    </source>
</evidence>
<evidence type="ECO:0000256" key="9">
    <source>
        <dbReference type="ARBA" id="ARBA00022777"/>
    </source>
</evidence>
<dbReference type="PROSITE" id="PS00010">
    <property type="entry name" value="ASX_HYDROXYL"/>
    <property type="match status" value="1"/>
</dbReference>
<feature type="domain" description="Protein kinase" evidence="20">
    <location>
        <begin position="432"/>
        <end position="705"/>
    </location>
</feature>
<dbReference type="PaxDb" id="3635-A0A1U8KBE3"/>
<evidence type="ECO:0000256" key="7">
    <source>
        <dbReference type="ARBA" id="ARBA00022729"/>
    </source>
</evidence>
<comment type="caution">
    <text evidence="17">Lacks conserved residue(s) required for the propagation of feature annotation.</text>
</comment>
<dbReference type="InterPro" id="IPR049883">
    <property type="entry name" value="NOTCH1_EGF-like"/>
</dbReference>
<dbReference type="CDD" id="cd00054">
    <property type="entry name" value="EGF_CA"/>
    <property type="match status" value="1"/>
</dbReference>
<dbReference type="GO" id="GO:0005886">
    <property type="term" value="C:plasma membrane"/>
    <property type="evidence" value="ECO:0000318"/>
    <property type="project" value="GO_Central"/>
</dbReference>
<keyword evidence="5" id="KW-0808">Transferase</keyword>
<dbReference type="Pfam" id="PF00069">
    <property type="entry name" value="Pkinase"/>
    <property type="match status" value="1"/>
</dbReference>
<dbReference type="PROSITE" id="PS50818">
    <property type="entry name" value="INTEIN_C_TER"/>
    <property type="match status" value="1"/>
</dbReference>
<evidence type="ECO:0000256" key="1">
    <source>
        <dbReference type="ARBA" id="ARBA00004479"/>
    </source>
</evidence>
<feature type="domain" description="EGF-like" evidence="21">
    <location>
        <begin position="299"/>
        <end position="333"/>
    </location>
</feature>
<dbReference type="InterPro" id="IPR000742">
    <property type="entry name" value="EGF"/>
</dbReference>
<evidence type="ECO:0000256" key="4">
    <source>
        <dbReference type="ARBA" id="ARBA00022553"/>
    </source>
</evidence>
<evidence type="ECO:0000256" key="19">
    <source>
        <dbReference type="SAM" id="SignalP"/>
    </source>
</evidence>
<keyword evidence="2" id="KW-0723">Serine/threonine-protein kinase</keyword>
<evidence type="ECO:0000256" key="11">
    <source>
        <dbReference type="ARBA" id="ARBA00022989"/>
    </source>
</evidence>
<keyword evidence="13" id="KW-1015">Disulfide bond</keyword>
<comment type="catalytic activity">
    <reaction evidence="16">
        <text>L-threonyl-[protein] + ATP = O-phospho-L-threonyl-[protein] + ADP + H(+)</text>
        <dbReference type="Rhea" id="RHEA:46608"/>
        <dbReference type="Rhea" id="RHEA-COMP:11060"/>
        <dbReference type="Rhea" id="RHEA-COMP:11605"/>
        <dbReference type="ChEBI" id="CHEBI:15378"/>
        <dbReference type="ChEBI" id="CHEBI:30013"/>
        <dbReference type="ChEBI" id="CHEBI:30616"/>
        <dbReference type="ChEBI" id="CHEBI:61977"/>
        <dbReference type="ChEBI" id="CHEBI:456216"/>
    </reaction>
</comment>
<keyword evidence="6 18" id="KW-0812">Transmembrane</keyword>
<dbReference type="GeneID" id="107915166"/>
<dbReference type="InterPro" id="IPR001881">
    <property type="entry name" value="EGF-like_Ca-bd_dom"/>
</dbReference>
<keyword evidence="3 17" id="KW-0245">EGF-like domain</keyword>
<reference evidence="23" key="2">
    <citation type="submission" date="2025-08" db="UniProtKB">
        <authorList>
            <consortium name="RefSeq"/>
        </authorList>
    </citation>
    <scope>IDENTIFICATION</scope>
</reference>
<dbReference type="PROSITE" id="PS50026">
    <property type="entry name" value="EGF_3"/>
    <property type="match status" value="1"/>
</dbReference>
<dbReference type="RefSeq" id="XP_016699815.2">
    <property type="nucleotide sequence ID" value="XM_016844326.2"/>
</dbReference>
<feature type="chain" id="PRO_5047158774" evidence="19">
    <location>
        <begin position="27"/>
        <end position="768"/>
    </location>
</feature>
<name>A0A1U8KBE3_GOSHI</name>
<comment type="catalytic activity">
    <reaction evidence="15">
        <text>L-seryl-[protein] + ATP = O-phospho-L-seryl-[protein] + ADP + H(+)</text>
        <dbReference type="Rhea" id="RHEA:17989"/>
        <dbReference type="Rhea" id="RHEA-COMP:9863"/>
        <dbReference type="Rhea" id="RHEA-COMP:11604"/>
        <dbReference type="ChEBI" id="CHEBI:15378"/>
        <dbReference type="ChEBI" id="CHEBI:29999"/>
        <dbReference type="ChEBI" id="CHEBI:30616"/>
        <dbReference type="ChEBI" id="CHEBI:83421"/>
        <dbReference type="ChEBI" id="CHEBI:456216"/>
    </reaction>
</comment>
<dbReference type="Gene3D" id="3.30.200.20">
    <property type="entry name" value="Phosphorylase Kinase, domain 1"/>
    <property type="match status" value="1"/>
</dbReference>
<dbReference type="InterPro" id="IPR025287">
    <property type="entry name" value="WAK_GUB"/>
</dbReference>
<dbReference type="InterPro" id="IPR045274">
    <property type="entry name" value="WAK-like"/>
</dbReference>
<evidence type="ECO:0000313" key="23">
    <source>
        <dbReference type="RefSeq" id="XP_016699815.2"/>
    </source>
</evidence>
<keyword evidence="22" id="KW-1185">Reference proteome</keyword>
<evidence type="ECO:0000256" key="5">
    <source>
        <dbReference type="ARBA" id="ARBA00022679"/>
    </source>
</evidence>
<dbReference type="Proteomes" id="UP000818029">
    <property type="component" value="Chromosome D10"/>
</dbReference>
<proteinExistence type="predicted"/>
<dbReference type="SMART" id="SM00181">
    <property type="entry name" value="EGF"/>
    <property type="match status" value="2"/>
</dbReference>
<keyword evidence="7 19" id="KW-0732">Signal</keyword>
<keyword evidence="23" id="KW-0675">Receptor</keyword>
<accession>A0A1U8KBE3</accession>
<feature type="signal peptide" evidence="19">
    <location>
        <begin position="1"/>
        <end position="26"/>
    </location>
</feature>
<comment type="subcellular location">
    <subcellularLocation>
        <location evidence="1">Membrane</location>
        <topology evidence="1">Single-pass type I membrane protein</topology>
    </subcellularLocation>
</comment>
<dbReference type="PANTHER" id="PTHR27005">
    <property type="entry name" value="WALL-ASSOCIATED RECEPTOR KINASE-LIKE 21"/>
    <property type="match status" value="1"/>
</dbReference>
<keyword evidence="14" id="KW-0325">Glycoprotein</keyword>
<dbReference type="InterPro" id="IPR000719">
    <property type="entry name" value="Prot_kinase_dom"/>
</dbReference>
<keyword evidence="12 18" id="KW-0472">Membrane</keyword>
<dbReference type="PROSITE" id="PS01187">
    <property type="entry name" value="EGF_CA"/>
    <property type="match status" value="1"/>
</dbReference>